<evidence type="ECO:0000259" key="4">
    <source>
        <dbReference type="PROSITE" id="PS01031"/>
    </source>
</evidence>
<evidence type="ECO:0000313" key="6">
    <source>
        <dbReference type="Proteomes" id="UP000031104"/>
    </source>
</evidence>
<dbReference type="InterPro" id="IPR008978">
    <property type="entry name" value="HSP20-like_chaperone"/>
</dbReference>
<dbReference type="Pfam" id="PF00011">
    <property type="entry name" value="HSP20"/>
    <property type="match status" value="1"/>
</dbReference>
<dbReference type="Proteomes" id="UP000031104">
    <property type="component" value="Chromosome"/>
</dbReference>
<dbReference type="PROSITE" id="PS01031">
    <property type="entry name" value="SHSP"/>
    <property type="match status" value="1"/>
</dbReference>
<evidence type="ECO:0000313" key="5">
    <source>
        <dbReference type="EMBL" id="AJC49028.1"/>
    </source>
</evidence>
<dbReference type="EMBL" id="CP010427">
    <property type="protein sequence ID" value="AJC49028.1"/>
    <property type="molecule type" value="Genomic_DNA"/>
</dbReference>
<keyword evidence="1" id="KW-0346">Stress response</keyword>
<dbReference type="CDD" id="cd06464">
    <property type="entry name" value="ACD_sHsps-like"/>
    <property type="match status" value="1"/>
</dbReference>
<dbReference type="KEGG" id="fgu:SD28_04960"/>
<dbReference type="HOGENOM" id="CLU_046737_12_0_6"/>
<organism evidence="5 6">
    <name type="scientific">Allofrancisella guangzhouensis</name>
    <dbReference type="NCBI Taxonomy" id="594679"/>
    <lineage>
        <taxon>Bacteria</taxon>
        <taxon>Pseudomonadati</taxon>
        <taxon>Pseudomonadota</taxon>
        <taxon>Gammaproteobacteria</taxon>
        <taxon>Thiotrichales</taxon>
        <taxon>Francisellaceae</taxon>
        <taxon>Allofrancisella</taxon>
    </lineage>
</organism>
<dbReference type="InterPro" id="IPR044587">
    <property type="entry name" value="HSP21-like"/>
</dbReference>
<accession>A0A0A8E4U9</accession>
<name>A0A0A8E4U9_9GAMM</name>
<dbReference type="OrthoDB" id="9792695at2"/>
<evidence type="ECO:0000256" key="1">
    <source>
        <dbReference type="ARBA" id="ARBA00023016"/>
    </source>
</evidence>
<evidence type="ECO:0000256" key="2">
    <source>
        <dbReference type="PROSITE-ProRule" id="PRU00285"/>
    </source>
</evidence>
<dbReference type="PANTHER" id="PTHR46733">
    <property type="entry name" value="26.5 KDA HEAT SHOCK PROTEIN, MITOCHONDRIAL"/>
    <property type="match status" value="1"/>
</dbReference>
<dbReference type="PANTHER" id="PTHR46733:SF4">
    <property type="entry name" value="HEAT SHOCK PROTEIN 21, CHLOROPLASTIC"/>
    <property type="match status" value="1"/>
</dbReference>
<reference evidence="5 6" key="1">
    <citation type="submission" date="2014-12" db="EMBL/GenBank/DDBJ databases">
        <title>Complete genome sequence of Francisella guanzhouensis strain 08HL01032 isolated from air-conditioning system in China.</title>
        <authorList>
            <person name="Svensson D."/>
            <person name="Ohrman C."/>
            <person name="Backman S."/>
            <person name="Karlsson E."/>
            <person name="Nilsson E."/>
            <person name="Bystrom M."/>
            <person name="Larkeryd A."/>
            <person name="Stenberg P."/>
            <person name="Scholtz H.C."/>
            <person name="Forsman M."/>
            <person name="Sjodin A."/>
        </authorList>
    </citation>
    <scope>NUCLEOTIDE SEQUENCE [LARGE SCALE GENOMIC DNA]</scope>
    <source>
        <strain evidence="5 6">08HL01032</strain>
    </source>
</reference>
<proteinExistence type="inferred from homology"/>
<feature type="domain" description="SHSP" evidence="4">
    <location>
        <begin position="51"/>
        <end position="165"/>
    </location>
</feature>
<keyword evidence="6" id="KW-1185">Reference proteome</keyword>
<protein>
    <recommendedName>
        <fullName evidence="4">SHSP domain-containing protein</fullName>
    </recommendedName>
</protein>
<comment type="similarity">
    <text evidence="2 3">Belongs to the small heat shock protein (HSP20) family.</text>
</comment>
<dbReference type="SUPFAM" id="SSF49764">
    <property type="entry name" value="HSP20-like chaperones"/>
    <property type="match status" value="1"/>
</dbReference>
<dbReference type="RefSeq" id="WP_039124707.1">
    <property type="nucleotide sequence ID" value="NZ_CP010427.1"/>
</dbReference>
<gene>
    <name evidence="5" type="ORF">SD28_04960</name>
</gene>
<evidence type="ECO:0000256" key="3">
    <source>
        <dbReference type="RuleBase" id="RU003616"/>
    </source>
</evidence>
<dbReference type="STRING" id="594679.SD28_04960"/>
<sequence>MNLLATKKNVPINLGQRKNTPFWSTAQNEFNKAFNNIYEWFEPFSSSIERFEDLSLCPAVDVVDEKNQLKIEIEMPGLGEDDIKVSIDNGILTVKGEKTTSRQDKDKNYMMREINYGSYERSLSLPDTVDTDKAKASFKKGMLWVVLPKKPECTKESKTIEIEKVL</sequence>
<dbReference type="InterPro" id="IPR002068">
    <property type="entry name" value="A-crystallin/Hsp20_dom"/>
</dbReference>
<dbReference type="AlphaFoldDB" id="A0A0A8E4U9"/>
<dbReference type="GO" id="GO:0009408">
    <property type="term" value="P:response to heat"/>
    <property type="evidence" value="ECO:0007669"/>
    <property type="project" value="InterPro"/>
</dbReference>
<dbReference type="Gene3D" id="2.60.40.790">
    <property type="match status" value="1"/>
</dbReference>